<evidence type="ECO:0000259" key="1">
    <source>
        <dbReference type="Pfam" id="PF05598"/>
    </source>
</evidence>
<dbReference type="Proteomes" id="UP000579153">
    <property type="component" value="Unassembled WGS sequence"/>
</dbReference>
<name>A0A7W9GI75_9ACTN</name>
<dbReference type="InterPro" id="IPR008490">
    <property type="entry name" value="Transposase_InsH_N"/>
</dbReference>
<accession>A0A7W9GI75</accession>
<evidence type="ECO:0000313" key="2">
    <source>
        <dbReference type="EMBL" id="MBB5784309.1"/>
    </source>
</evidence>
<proteinExistence type="predicted"/>
<reference evidence="2 3" key="1">
    <citation type="submission" date="2020-08" db="EMBL/GenBank/DDBJ databases">
        <title>Sequencing the genomes of 1000 actinobacteria strains.</title>
        <authorList>
            <person name="Klenk H.-P."/>
        </authorList>
    </citation>
    <scope>NUCLEOTIDE SEQUENCE [LARGE SCALE GENOMIC DNA]</scope>
    <source>
        <strain evidence="2 3">DSM 45507</strain>
    </source>
</reference>
<organism evidence="2 3">
    <name type="scientific">Nonomuraea jabiensis</name>
    <dbReference type="NCBI Taxonomy" id="882448"/>
    <lineage>
        <taxon>Bacteria</taxon>
        <taxon>Bacillati</taxon>
        <taxon>Actinomycetota</taxon>
        <taxon>Actinomycetes</taxon>
        <taxon>Streptosporangiales</taxon>
        <taxon>Streptosporangiaceae</taxon>
        <taxon>Nonomuraea</taxon>
    </lineage>
</organism>
<sequence length="225" mass="23789">MWLRDALGEVFSGERFAEAFPADGRPAISPGALAAVSVLQYADNLSDRQAAEAVRARMDWKYLLGLELTDPGIDHSVLSDFRARLAEHGLEEKIFEAVLEAAAARGLLRPRGRQRTDSTKVLADVRLLNRMEFVGEVLRTALEALAAAHPSWLGGGAGWAGGAVAAPLRGADRLLARTTARCRSRAMAEAGGRGRLLPAGEDRGCEGAGMAAPDLRPGGAAPLRG</sequence>
<protein>
    <submittedName>
        <fullName evidence="2">Transposase</fullName>
    </submittedName>
</protein>
<dbReference type="EMBL" id="JACHMB010000001">
    <property type="protein sequence ID" value="MBB5784309.1"/>
    <property type="molecule type" value="Genomic_DNA"/>
</dbReference>
<keyword evidence="3" id="KW-1185">Reference proteome</keyword>
<evidence type="ECO:0000313" key="3">
    <source>
        <dbReference type="Proteomes" id="UP000579153"/>
    </source>
</evidence>
<gene>
    <name evidence="2" type="ORF">HD596_011065</name>
</gene>
<dbReference type="Pfam" id="PF05598">
    <property type="entry name" value="DUF772"/>
    <property type="match status" value="1"/>
</dbReference>
<dbReference type="PANTHER" id="PTHR35604">
    <property type="entry name" value="TRANSPOSASE INSH FOR INSERTION SEQUENCE ELEMENT IS5A-RELATED"/>
    <property type="match status" value="1"/>
</dbReference>
<feature type="domain" description="Transposase InsH N-terminal" evidence="1">
    <location>
        <begin position="14"/>
        <end position="84"/>
    </location>
</feature>
<dbReference type="AlphaFoldDB" id="A0A7W9GI75"/>
<dbReference type="PANTHER" id="PTHR35604:SF2">
    <property type="entry name" value="TRANSPOSASE INSH FOR INSERTION SEQUENCE ELEMENT IS5A-RELATED"/>
    <property type="match status" value="1"/>
</dbReference>
<comment type="caution">
    <text evidence="2">The sequence shown here is derived from an EMBL/GenBank/DDBJ whole genome shotgun (WGS) entry which is preliminary data.</text>
</comment>